<evidence type="ECO:0000256" key="1">
    <source>
        <dbReference type="SAM" id="SignalP"/>
    </source>
</evidence>
<evidence type="ECO:0000313" key="2">
    <source>
        <dbReference type="EMBL" id="SKC50082.1"/>
    </source>
</evidence>
<feature type="signal peptide" evidence="1">
    <location>
        <begin position="1"/>
        <end position="20"/>
    </location>
</feature>
<sequence>MKKNLLVLAALLIMSSVVFAHDPENPSPASGVGIMKKGTSFHVYYKGVKSLDVKVSIFNSRKQLVYTETIRKTDGFMRPYNFEQLEYGEYILELWDGTQRQTQTILHGIKPIEKLAHLTRIAGSDNKFILAVPNKAYDVLTIKIYSEKNQLIYQELLETAHDFAKVYNLNKLKGNFSFQVTDKEGNIKVLSY</sequence>
<keyword evidence="3" id="KW-1185">Reference proteome</keyword>
<dbReference type="AlphaFoldDB" id="A0A1T5JFS2"/>
<keyword evidence="1" id="KW-0732">Signal</keyword>
<organism evidence="2 3">
    <name type="scientific">Ohtaekwangia koreensis</name>
    <dbReference type="NCBI Taxonomy" id="688867"/>
    <lineage>
        <taxon>Bacteria</taxon>
        <taxon>Pseudomonadati</taxon>
        <taxon>Bacteroidota</taxon>
        <taxon>Cytophagia</taxon>
        <taxon>Cytophagales</taxon>
        <taxon>Fulvivirgaceae</taxon>
        <taxon>Ohtaekwangia</taxon>
    </lineage>
</organism>
<name>A0A1T5JFS2_9BACT</name>
<feature type="chain" id="PRO_5012414143" description="Por secretion system C-terminal sorting domain-containing protein" evidence="1">
    <location>
        <begin position="21"/>
        <end position="192"/>
    </location>
</feature>
<dbReference type="Proteomes" id="UP000190961">
    <property type="component" value="Unassembled WGS sequence"/>
</dbReference>
<dbReference type="OrthoDB" id="955668at2"/>
<evidence type="ECO:0008006" key="4">
    <source>
        <dbReference type="Google" id="ProtNLM"/>
    </source>
</evidence>
<protein>
    <recommendedName>
        <fullName evidence="4">Por secretion system C-terminal sorting domain-containing protein</fullName>
    </recommendedName>
</protein>
<dbReference type="RefSeq" id="WP_079685617.1">
    <property type="nucleotide sequence ID" value="NZ_FUZU01000001.1"/>
</dbReference>
<gene>
    <name evidence="2" type="ORF">SAMN05660236_1046</name>
</gene>
<accession>A0A1T5JFS2</accession>
<dbReference type="EMBL" id="FUZU01000001">
    <property type="protein sequence ID" value="SKC50082.1"/>
    <property type="molecule type" value="Genomic_DNA"/>
</dbReference>
<dbReference type="STRING" id="688867.SAMN05660236_1046"/>
<evidence type="ECO:0000313" key="3">
    <source>
        <dbReference type="Proteomes" id="UP000190961"/>
    </source>
</evidence>
<reference evidence="2 3" key="1">
    <citation type="submission" date="2017-02" db="EMBL/GenBank/DDBJ databases">
        <authorList>
            <person name="Peterson S.W."/>
        </authorList>
    </citation>
    <scope>NUCLEOTIDE SEQUENCE [LARGE SCALE GENOMIC DNA]</scope>
    <source>
        <strain evidence="2 3">DSM 25262</strain>
    </source>
</reference>
<proteinExistence type="predicted"/>